<comment type="similarity">
    <text evidence="2 9">Belongs to the TRAFAC class myosin-kinesin ATPase superfamily. Myosin family.</text>
</comment>
<comment type="subcellular location">
    <subcellularLocation>
        <location evidence="1">Cell membrane</location>
        <topology evidence="1">Peripheral membrane protein</topology>
        <orientation evidence="1">Cytoplasmic side</orientation>
    </subcellularLocation>
</comment>
<dbReference type="GO" id="GO:0051015">
    <property type="term" value="F:actin filament binding"/>
    <property type="evidence" value="ECO:0007669"/>
    <property type="project" value="TreeGrafter"/>
</dbReference>
<evidence type="ECO:0000259" key="11">
    <source>
        <dbReference type="PROSITE" id="PS51757"/>
    </source>
</evidence>
<dbReference type="Gene3D" id="1.10.10.820">
    <property type="match status" value="1"/>
</dbReference>
<keyword evidence="4 9" id="KW-0067">ATP-binding</keyword>
<proteinExistence type="inferred from homology"/>
<evidence type="ECO:0000256" key="6">
    <source>
        <dbReference type="ARBA" id="ARBA00023123"/>
    </source>
</evidence>
<dbReference type="EMBL" id="UFQT01001678">
    <property type="protein sequence ID" value="SSX31387.1"/>
    <property type="molecule type" value="Genomic_DNA"/>
</dbReference>
<evidence type="ECO:0000256" key="3">
    <source>
        <dbReference type="ARBA" id="ARBA00022741"/>
    </source>
</evidence>
<reference evidence="13" key="2">
    <citation type="submission" date="2018-07" db="EMBL/GenBank/DDBJ databases">
        <authorList>
            <person name="Quirk P.G."/>
            <person name="Krulwich T.A."/>
        </authorList>
    </citation>
    <scope>NUCLEOTIDE SEQUENCE</scope>
</reference>
<sequence>MNPYCNQNIYGNDYVEKYKGRELFENTPHIFAIADAAYRVLKQRNHDTCIMISGESGAGKTEASKIIMKYIAAVTNQGKANDIEKVKNVLLQSNVVLECFGNSKTNRNDNSSRFGKYMDIEFDYKGDPIGGVITNYLLEKSRVVQQQEGERNFHSFYQLLRGASDSDLRSYNLTRDPNSYYYTNQGSTEQLSEKNDYKVTSSALKTLGFTPDELQTVWKITAAVLHLGNITFKTDEGDNVLIGNKNSLSHTAKLLNVTEDELKNALTHRTIAAYGDIMKKGHNVEQAEHGRDALAKAIYDRLFTWIIRRINKAILVPGTEVQKRFHKVIGVLDIYGFEIFDTNSFEQFCINYCNEKLQQLFIELVLKQEQEEYNREGIAWTHIDYFNNQIICDLVEQPHKGIISIMDEACLNVGKITDETLLEAMDKKLSHHKHYTSRQLKPMDKELKHKEHFRITHYAGDVIYSINGFIEKNRDQLYQDFKRLLFNSRNSILQEMWPEGAQDISKTTKRPLTAGTLFQKSMAELVATLLRKVRGFLARQKYKKMKAALIIMRYYRQYKLRSYVQYLADNFRHAKQMRDYGKSIQWPTPPLAGRFAEQQLRMLFSRWRAAQILRKYPRSEWPQLRLQIITASALKRRRRFWGQERKWTGNYLANTHENSNYNSYNTSINNLKNSNAFKCVFFSSFVKKFNHQNKSADRAIIVTETGIYKLDSAKNKFKTMKRSISIKEMTGISVSPGRDQLIVFHSANNNDLVVALQGENQPLKEDRVGEILAHVCKKYMDLCDRELSVNVTTAIKTYLGKKSRTISIEGVAGCEQPTFKHAGSVIVYEVPAAYCSAI</sequence>
<dbReference type="GO" id="GO:0005902">
    <property type="term" value="C:microvillus"/>
    <property type="evidence" value="ECO:0007669"/>
    <property type="project" value="TreeGrafter"/>
</dbReference>
<dbReference type="Gene3D" id="1.20.58.530">
    <property type="match status" value="1"/>
</dbReference>
<dbReference type="SMART" id="SM00242">
    <property type="entry name" value="MYSc"/>
    <property type="match status" value="1"/>
</dbReference>
<evidence type="ECO:0000256" key="7">
    <source>
        <dbReference type="ARBA" id="ARBA00023175"/>
    </source>
</evidence>
<evidence type="ECO:0000256" key="1">
    <source>
        <dbReference type="ARBA" id="ARBA00004413"/>
    </source>
</evidence>
<dbReference type="OMA" id="KGDYLNM"/>
<reference evidence="12" key="1">
    <citation type="submission" date="2018-04" db="EMBL/GenBank/DDBJ databases">
        <authorList>
            <person name="Go L.Y."/>
            <person name="Mitchell J.A."/>
        </authorList>
    </citation>
    <scope>NUCLEOTIDE SEQUENCE</scope>
    <source>
        <tissue evidence="12">Whole organism</tissue>
    </source>
</reference>
<name>A0A336L495_CULSO</name>
<dbReference type="GO" id="GO:0005546">
    <property type="term" value="F:phosphatidylinositol-4,5-bisphosphate binding"/>
    <property type="evidence" value="ECO:0007669"/>
    <property type="project" value="UniProtKB-ARBA"/>
</dbReference>
<dbReference type="InterPro" id="IPR010926">
    <property type="entry name" value="Myosin_TH1"/>
</dbReference>
<dbReference type="PROSITE" id="PS51456">
    <property type="entry name" value="MYOSIN_MOTOR"/>
    <property type="match status" value="1"/>
</dbReference>
<evidence type="ECO:0000256" key="9">
    <source>
        <dbReference type="PROSITE-ProRule" id="PRU00782"/>
    </source>
</evidence>
<dbReference type="GO" id="GO:0000146">
    <property type="term" value="F:microfilament motor activity"/>
    <property type="evidence" value="ECO:0007669"/>
    <property type="project" value="TreeGrafter"/>
</dbReference>
<accession>A0A336L495</accession>
<evidence type="ECO:0000259" key="10">
    <source>
        <dbReference type="PROSITE" id="PS51456"/>
    </source>
</evidence>
<evidence type="ECO:0000313" key="13">
    <source>
        <dbReference type="EMBL" id="SSX31387.1"/>
    </source>
</evidence>
<dbReference type="SUPFAM" id="SSF52540">
    <property type="entry name" value="P-loop containing nucleoside triphosphate hydrolases"/>
    <property type="match status" value="1"/>
</dbReference>
<keyword evidence="3 9" id="KW-0547">Nucleotide-binding</keyword>
<comment type="caution">
    <text evidence="9">Lacks conserved residue(s) required for the propagation of feature annotation.</text>
</comment>
<dbReference type="AlphaFoldDB" id="A0A336L495"/>
<feature type="domain" description="Myosin motor" evidence="10">
    <location>
        <begin position="1"/>
        <end position="529"/>
    </location>
</feature>
<keyword evidence="8 9" id="KW-0009">Actin-binding</keyword>
<feature type="binding site" evidence="9">
    <location>
        <begin position="54"/>
        <end position="61"/>
    </location>
    <ligand>
        <name>ATP</name>
        <dbReference type="ChEBI" id="CHEBI:30616"/>
    </ligand>
</feature>
<dbReference type="PANTHER" id="PTHR13140">
    <property type="entry name" value="MYOSIN"/>
    <property type="match status" value="1"/>
</dbReference>
<dbReference type="FunFam" id="1.10.10.820:FF:000001">
    <property type="entry name" value="Myosin heavy chain"/>
    <property type="match status" value="1"/>
</dbReference>
<keyword evidence="5" id="KW-0446">Lipid-binding</keyword>
<keyword evidence="7 9" id="KW-0505">Motor protein</keyword>
<dbReference type="Pfam" id="PF06017">
    <property type="entry name" value="Myosin_TH1"/>
    <property type="match status" value="1"/>
</dbReference>
<evidence type="ECO:0000256" key="4">
    <source>
        <dbReference type="ARBA" id="ARBA00022840"/>
    </source>
</evidence>
<dbReference type="GO" id="GO:0016459">
    <property type="term" value="C:myosin complex"/>
    <property type="evidence" value="ECO:0007669"/>
    <property type="project" value="UniProtKB-KW"/>
</dbReference>
<keyword evidence="6 9" id="KW-0518">Myosin</keyword>
<dbReference type="Pfam" id="PF00063">
    <property type="entry name" value="Myosin_head"/>
    <property type="match status" value="1"/>
</dbReference>
<dbReference type="GO" id="GO:0007498">
    <property type="term" value="P:mesoderm development"/>
    <property type="evidence" value="ECO:0007669"/>
    <property type="project" value="UniProtKB-ARBA"/>
</dbReference>
<gene>
    <name evidence="12" type="primary">CSON003595</name>
</gene>
<dbReference type="Gene3D" id="3.40.850.10">
    <property type="entry name" value="Kinesin motor domain"/>
    <property type="match status" value="1"/>
</dbReference>
<dbReference type="GO" id="GO:0007368">
    <property type="term" value="P:determination of left/right symmetry"/>
    <property type="evidence" value="ECO:0007669"/>
    <property type="project" value="UniProtKB-ARBA"/>
</dbReference>
<dbReference type="PRINTS" id="PR00193">
    <property type="entry name" value="MYOSINHEAVY"/>
</dbReference>
<dbReference type="GO" id="GO:0007015">
    <property type="term" value="P:actin filament organization"/>
    <property type="evidence" value="ECO:0007669"/>
    <property type="project" value="TreeGrafter"/>
</dbReference>
<dbReference type="InterPro" id="IPR001609">
    <property type="entry name" value="Myosin_head_motor_dom-like"/>
</dbReference>
<dbReference type="GO" id="GO:0006897">
    <property type="term" value="P:endocytosis"/>
    <property type="evidence" value="ECO:0007669"/>
    <property type="project" value="TreeGrafter"/>
</dbReference>
<feature type="domain" description="TH1" evidence="11">
    <location>
        <begin position="635"/>
        <end position="832"/>
    </location>
</feature>
<dbReference type="FunFam" id="1.20.58.530:FF:000004">
    <property type="entry name" value="Unconventional myosin ID"/>
    <property type="match status" value="1"/>
</dbReference>
<evidence type="ECO:0000256" key="8">
    <source>
        <dbReference type="ARBA" id="ARBA00023203"/>
    </source>
</evidence>
<dbReference type="Gene3D" id="1.20.120.720">
    <property type="entry name" value="Myosin VI head, motor domain, U50 subdomain"/>
    <property type="match status" value="1"/>
</dbReference>
<evidence type="ECO:0000256" key="5">
    <source>
        <dbReference type="ARBA" id="ARBA00023121"/>
    </source>
</evidence>
<dbReference type="EMBL" id="UFQS01001678">
    <property type="protein sequence ID" value="SSX11823.1"/>
    <property type="molecule type" value="Genomic_DNA"/>
</dbReference>
<dbReference type="PROSITE" id="PS50096">
    <property type="entry name" value="IQ"/>
    <property type="match status" value="1"/>
</dbReference>
<dbReference type="InterPro" id="IPR027417">
    <property type="entry name" value="P-loop_NTPase"/>
</dbReference>
<dbReference type="PROSITE" id="PS51757">
    <property type="entry name" value="TH1"/>
    <property type="match status" value="1"/>
</dbReference>
<dbReference type="GO" id="GO:0005938">
    <property type="term" value="C:cell cortex"/>
    <property type="evidence" value="ECO:0007669"/>
    <property type="project" value="UniProtKB-ARBA"/>
</dbReference>
<dbReference type="GO" id="GO:0005524">
    <property type="term" value="F:ATP binding"/>
    <property type="evidence" value="ECO:0007669"/>
    <property type="project" value="UniProtKB-UniRule"/>
</dbReference>
<dbReference type="GO" id="GO:0005886">
    <property type="term" value="C:plasma membrane"/>
    <property type="evidence" value="ECO:0007669"/>
    <property type="project" value="UniProtKB-SubCell"/>
</dbReference>
<dbReference type="PANTHER" id="PTHR13140:SF713">
    <property type="entry name" value="UNCONVENTIONAL MYOSIN ID"/>
    <property type="match status" value="1"/>
</dbReference>
<dbReference type="GO" id="GO:0048803">
    <property type="term" value="P:imaginal disc-derived male genitalia morphogenesis"/>
    <property type="evidence" value="ECO:0007669"/>
    <property type="project" value="UniProtKB-ARBA"/>
</dbReference>
<dbReference type="VEuPathDB" id="VectorBase:CSON003595"/>
<organism evidence="12">
    <name type="scientific">Culicoides sonorensis</name>
    <name type="common">Biting midge</name>
    <dbReference type="NCBI Taxonomy" id="179676"/>
    <lineage>
        <taxon>Eukaryota</taxon>
        <taxon>Metazoa</taxon>
        <taxon>Ecdysozoa</taxon>
        <taxon>Arthropoda</taxon>
        <taxon>Hexapoda</taxon>
        <taxon>Insecta</taxon>
        <taxon>Pterygota</taxon>
        <taxon>Neoptera</taxon>
        <taxon>Endopterygota</taxon>
        <taxon>Diptera</taxon>
        <taxon>Nematocera</taxon>
        <taxon>Chironomoidea</taxon>
        <taxon>Ceratopogonidae</taxon>
        <taxon>Ceratopogoninae</taxon>
        <taxon>Culicoides</taxon>
        <taxon>Monoculicoides</taxon>
    </lineage>
</organism>
<evidence type="ECO:0000256" key="2">
    <source>
        <dbReference type="ARBA" id="ARBA00008314"/>
    </source>
</evidence>
<protein>
    <submittedName>
        <fullName evidence="12">CSON003595 protein</fullName>
    </submittedName>
</protein>
<dbReference type="GO" id="GO:0030048">
    <property type="term" value="P:actin filament-based movement"/>
    <property type="evidence" value="ECO:0007669"/>
    <property type="project" value="TreeGrafter"/>
</dbReference>
<dbReference type="InterPro" id="IPR036961">
    <property type="entry name" value="Kinesin_motor_dom_sf"/>
</dbReference>
<evidence type="ECO:0000313" key="12">
    <source>
        <dbReference type="EMBL" id="SSX11823.1"/>
    </source>
</evidence>